<reference evidence="7 8" key="1">
    <citation type="submission" date="2020-08" db="EMBL/GenBank/DDBJ databases">
        <title>Genomic Encyclopedia of Type Strains, Phase IV (KMG-V): Genome sequencing to study the core and pangenomes of soil and plant-associated prokaryotes.</title>
        <authorList>
            <person name="Whitman W."/>
        </authorList>
    </citation>
    <scope>NUCLEOTIDE SEQUENCE [LARGE SCALE GENOMIC DNA]</scope>
    <source>
        <strain evidence="7 8">M8UP14</strain>
    </source>
</reference>
<evidence type="ECO:0000256" key="1">
    <source>
        <dbReference type="ARBA" id="ARBA00004127"/>
    </source>
</evidence>
<feature type="transmembrane region" description="Helical" evidence="5">
    <location>
        <begin position="168"/>
        <end position="190"/>
    </location>
</feature>
<keyword evidence="3 5" id="KW-1133">Transmembrane helix</keyword>
<dbReference type="InterPro" id="IPR011020">
    <property type="entry name" value="HTTM-like"/>
</dbReference>
<keyword evidence="8" id="KW-1185">Reference proteome</keyword>
<dbReference type="InterPro" id="IPR052964">
    <property type="entry name" value="Sporulation_signal_mat"/>
</dbReference>
<sequence length="231" mass="26643">MATIDQAESGFRLDLFAIFPQDNWVAGLYWLFLTASATLVLGLGTRISSIIVFLGLNTLNQRIPLILHGGDTFLRSAGFFMVFASSGAVFSVDNWLRSIRTPSGRQSTRLISPWPLRLIQCQLAILYLASFWWKAKGSTWWDGSALFYVLHLREVRQFPIPQLFYNVWLLRFGSWGALAFELLFPCLVWFRRFRKPVLVCGLLFHLTLEYALNIPMFQWDVLSAYVPFLEF</sequence>
<evidence type="ECO:0000256" key="3">
    <source>
        <dbReference type="ARBA" id="ARBA00022989"/>
    </source>
</evidence>
<dbReference type="GO" id="GO:0012505">
    <property type="term" value="C:endomembrane system"/>
    <property type="evidence" value="ECO:0007669"/>
    <property type="project" value="UniProtKB-SubCell"/>
</dbReference>
<feature type="transmembrane region" description="Helical" evidence="5">
    <location>
        <begin position="28"/>
        <end position="56"/>
    </location>
</feature>
<feature type="transmembrane region" description="Helical" evidence="5">
    <location>
        <begin position="197"/>
        <end position="217"/>
    </location>
</feature>
<gene>
    <name evidence="7" type="ORF">HDF16_004903</name>
</gene>
<evidence type="ECO:0000259" key="6">
    <source>
        <dbReference type="SMART" id="SM00752"/>
    </source>
</evidence>
<dbReference type="AlphaFoldDB" id="A0A7W8E600"/>
<dbReference type="Pfam" id="PF05090">
    <property type="entry name" value="HTTM"/>
    <property type="match status" value="1"/>
</dbReference>
<comment type="caution">
    <text evidence="7">The sequence shown here is derived from an EMBL/GenBank/DDBJ whole genome shotgun (WGS) entry which is preliminary data.</text>
</comment>
<evidence type="ECO:0000256" key="4">
    <source>
        <dbReference type="ARBA" id="ARBA00023136"/>
    </source>
</evidence>
<dbReference type="InterPro" id="IPR053934">
    <property type="entry name" value="HTTM_dom"/>
</dbReference>
<name>A0A7W8E600_9BACT</name>
<comment type="subcellular location">
    <subcellularLocation>
        <location evidence="1">Endomembrane system</location>
        <topology evidence="1">Multi-pass membrane protein</topology>
    </subcellularLocation>
</comment>
<dbReference type="Proteomes" id="UP000540989">
    <property type="component" value="Unassembled WGS sequence"/>
</dbReference>
<dbReference type="EMBL" id="JACHIP010000010">
    <property type="protein sequence ID" value="MBB5060167.1"/>
    <property type="molecule type" value="Genomic_DNA"/>
</dbReference>
<evidence type="ECO:0000256" key="5">
    <source>
        <dbReference type="SAM" id="Phobius"/>
    </source>
</evidence>
<dbReference type="PANTHER" id="PTHR39535">
    <property type="entry name" value="SPORULATION-DELAYING PROTEIN SDPB"/>
    <property type="match status" value="1"/>
</dbReference>
<proteinExistence type="predicted"/>
<dbReference type="PANTHER" id="PTHR39535:SF2">
    <property type="entry name" value="HTTM DOMAIN-CONTAINING PROTEIN"/>
    <property type="match status" value="1"/>
</dbReference>
<evidence type="ECO:0000313" key="7">
    <source>
        <dbReference type="EMBL" id="MBB5060167.1"/>
    </source>
</evidence>
<feature type="domain" description="HTTM-like" evidence="6">
    <location>
        <begin position="1"/>
        <end position="231"/>
    </location>
</feature>
<evidence type="ECO:0000256" key="2">
    <source>
        <dbReference type="ARBA" id="ARBA00022692"/>
    </source>
</evidence>
<organism evidence="7 8">
    <name type="scientific">Granulicella aggregans</name>
    <dbReference type="NCBI Taxonomy" id="474949"/>
    <lineage>
        <taxon>Bacteria</taxon>
        <taxon>Pseudomonadati</taxon>
        <taxon>Acidobacteriota</taxon>
        <taxon>Terriglobia</taxon>
        <taxon>Terriglobales</taxon>
        <taxon>Acidobacteriaceae</taxon>
        <taxon>Granulicella</taxon>
    </lineage>
</organism>
<accession>A0A7W8E600</accession>
<feature type="transmembrane region" description="Helical" evidence="5">
    <location>
        <begin position="116"/>
        <end position="133"/>
    </location>
</feature>
<evidence type="ECO:0000313" key="8">
    <source>
        <dbReference type="Proteomes" id="UP000540989"/>
    </source>
</evidence>
<dbReference type="SMART" id="SM00752">
    <property type="entry name" value="HTTM"/>
    <property type="match status" value="1"/>
</dbReference>
<keyword evidence="2 5" id="KW-0812">Transmembrane</keyword>
<keyword evidence="4 5" id="KW-0472">Membrane</keyword>
<protein>
    <recommendedName>
        <fullName evidence="6">HTTM-like domain-containing protein</fullName>
    </recommendedName>
</protein>
<feature type="transmembrane region" description="Helical" evidence="5">
    <location>
        <begin position="76"/>
        <end position="96"/>
    </location>
</feature>